<dbReference type="InterPro" id="IPR005561">
    <property type="entry name" value="ANTAR"/>
</dbReference>
<dbReference type="Pfam" id="PF03861">
    <property type="entry name" value="ANTAR"/>
    <property type="match status" value="1"/>
</dbReference>
<dbReference type="InterPro" id="IPR036388">
    <property type="entry name" value="WH-like_DNA-bd_sf"/>
</dbReference>
<feature type="domain" description="STAS" evidence="5">
    <location>
        <begin position="5"/>
        <end position="117"/>
    </location>
</feature>
<dbReference type="Gene3D" id="1.10.10.10">
    <property type="entry name" value="Winged helix-like DNA-binding domain superfamily/Winged helix DNA-binding domain"/>
    <property type="match status" value="1"/>
</dbReference>
<dbReference type="InterPro" id="IPR003018">
    <property type="entry name" value="GAF"/>
</dbReference>
<evidence type="ECO:0000259" key="5">
    <source>
        <dbReference type="PROSITE" id="PS50801"/>
    </source>
</evidence>
<dbReference type="InterPro" id="IPR029016">
    <property type="entry name" value="GAF-like_dom_sf"/>
</dbReference>
<dbReference type="Pfam" id="PF13185">
    <property type="entry name" value="GAF_2"/>
    <property type="match status" value="1"/>
</dbReference>
<dbReference type="EMBL" id="QHHU01000067">
    <property type="protein sequence ID" value="RSM37624.1"/>
    <property type="molecule type" value="Genomic_DNA"/>
</dbReference>
<evidence type="ECO:0000313" key="8">
    <source>
        <dbReference type="Proteomes" id="UP000286716"/>
    </source>
</evidence>
<evidence type="ECO:0000256" key="2">
    <source>
        <dbReference type="ARBA" id="ARBA00022777"/>
    </source>
</evidence>
<proteinExistence type="predicted"/>
<dbReference type="InterPro" id="IPR011006">
    <property type="entry name" value="CheY-like_superfamily"/>
</dbReference>
<dbReference type="SUPFAM" id="SSF52091">
    <property type="entry name" value="SpoIIaa-like"/>
    <property type="match status" value="1"/>
</dbReference>
<protein>
    <submittedName>
        <fullName evidence="7">ANTAR domain-containing protein</fullName>
    </submittedName>
</protein>
<organism evidence="7 8">
    <name type="scientific">Amycolatopsis balhimycina DSM 5908</name>
    <dbReference type="NCBI Taxonomy" id="1081091"/>
    <lineage>
        <taxon>Bacteria</taxon>
        <taxon>Bacillati</taxon>
        <taxon>Actinomycetota</taxon>
        <taxon>Actinomycetes</taxon>
        <taxon>Pseudonocardiales</taxon>
        <taxon>Pseudonocardiaceae</taxon>
        <taxon>Amycolatopsis</taxon>
    </lineage>
</organism>
<dbReference type="PROSITE" id="PS50801">
    <property type="entry name" value="STAS"/>
    <property type="match status" value="1"/>
</dbReference>
<dbReference type="Pfam" id="PF01740">
    <property type="entry name" value="STAS"/>
    <property type="match status" value="1"/>
</dbReference>
<dbReference type="Gene3D" id="3.30.450.40">
    <property type="match status" value="1"/>
</dbReference>
<dbReference type="InterPro" id="IPR002645">
    <property type="entry name" value="STAS_dom"/>
</dbReference>
<dbReference type="AlphaFoldDB" id="A0A428W3H6"/>
<evidence type="ECO:0000259" key="6">
    <source>
        <dbReference type="PROSITE" id="PS50921"/>
    </source>
</evidence>
<feature type="domain" description="ANTAR" evidence="6">
    <location>
        <begin position="289"/>
        <end position="350"/>
    </location>
</feature>
<evidence type="ECO:0000256" key="1">
    <source>
        <dbReference type="ARBA" id="ARBA00022679"/>
    </source>
</evidence>
<accession>A0A428W3H6</accession>
<reference evidence="7 8" key="1">
    <citation type="submission" date="2018-05" db="EMBL/GenBank/DDBJ databases">
        <title>Evolution of GPA BGCs.</title>
        <authorList>
            <person name="Waglechner N."/>
            <person name="Wright G.D."/>
        </authorList>
    </citation>
    <scope>NUCLEOTIDE SEQUENCE [LARGE SCALE GENOMIC DNA]</scope>
    <source>
        <strain evidence="7 8">DSM 5908</strain>
    </source>
</reference>
<dbReference type="InterPro" id="IPR036513">
    <property type="entry name" value="STAS_dom_sf"/>
</dbReference>
<gene>
    <name evidence="7" type="ORF">DMA12_35920</name>
</gene>
<keyword evidence="1" id="KW-0808">Transferase</keyword>
<dbReference type="Gene3D" id="3.30.750.24">
    <property type="entry name" value="STAS domain"/>
    <property type="match status" value="1"/>
</dbReference>
<evidence type="ECO:0000256" key="4">
    <source>
        <dbReference type="ARBA" id="ARBA00023163"/>
    </source>
</evidence>
<dbReference type="Proteomes" id="UP000286716">
    <property type="component" value="Unassembled WGS sequence"/>
</dbReference>
<dbReference type="SUPFAM" id="SSF52172">
    <property type="entry name" value="CheY-like"/>
    <property type="match status" value="1"/>
</dbReference>
<name>A0A428W3H6_AMYBA</name>
<keyword evidence="8" id="KW-1185">Reference proteome</keyword>
<dbReference type="SMART" id="SM01012">
    <property type="entry name" value="ANTAR"/>
    <property type="match status" value="1"/>
</dbReference>
<comment type="caution">
    <text evidence="7">The sequence shown here is derived from an EMBL/GenBank/DDBJ whole genome shotgun (WGS) entry which is preliminary data.</text>
</comment>
<evidence type="ECO:0000256" key="3">
    <source>
        <dbReference type="ARBA" id="ARBA00023015"/>
    </source>
</evidence>
<dbReference type="GO" id="GO:0016301">
    <property type="term" value="F:kinase activity"/>
    <property type="evidence" value="ECO:0007669"/>
    <property type="project" value="UniProtKB-KW"/>
</dbReference>
<keyword evidence="4" id="KW-0804">Transcription</keyword>
<keyword evidence="3" id="KW-0805">Transcription regulation</keyword>
<dbReference type="RefSeq" id="WP_020639440.1">
    <property type="nucleotide sequence ID" value="NZ_QHHU01000067.1"/>
</dbReference>
<keyword evidence="2" id="KW-0418">Kinase</keyword>
<dbReference type="OrthoDB" id="4629915at2"/>
<dbReference type="SUPFAM" id="SSF55781">
    <property type="entry name" value="GAF domain-like"/>
    <property type="match status" value="1"/>
</dbReference>
<evidence type="ECO:0000313" key="7">
    <source>
        <dbReference type="EMBL" id="RSM37624.1"/>
    </source>
</evidence>
<dbReference type="PROSITE" id="PS50921">
    <property type="entry name" value="ANTAR"/>
    <property type="match status" value="1"/>
</dbReference>
<dbReference type="GO" id="GO:0003723">
    <property type="term" value="F:RNA binding"/>
    <property type="evidence" value="ECO:0007669"/>
    <property type="project" value="InterPro"/>
</dbReference>
<sequence>MSAGADVVAVDAEQALILRVSGTLEAETAQATLTKLLDATVTLPPPHLVVLDLRDVDHLSAAGVRALGEFAVRRAQDGVHAAVLLDPDALNARILHSSLPAGTLPVHASVEEALADAPAPGGERHLGDQLAELTRILLDATSVSRALQHVVAATTVVVPHARLVSITLRDPGGRYFTPVEVPDIAADLDDVQYRTGSGPCLDAAHPDGPAYSLDQDLAQTSAWPQFAAVATAHGLGAVLSTALLPARRAGLSGALNVYAHRGGITETDRHRALLLATHASLALQHVRGAEIADLERTHLRRAIASRDVIGQAKGILMARQGIDADAAFRLLRRTSQDLNVKLADIAATLVRNHTALTTAEGE</sequence>